<sequence length="105" mass="12203">MGRYSHLWLKFYIQYYYQRGAVMTKIDLNAGDHVVVKCIGDYLGFTIGNTYEAVVSKIYHDKVLSLVFDCDDDGDDRYVCEVLARDDSEDQKFLVIELNGIFVER</sequence>
<organism evidence="1 2">
    <name type="scientific">Escherichia phage vB_EcoM-Pr121LW</name>
    <dbReference type="NCBI Taxonomy" id="2306966"/>
    <lineage>
        <taxon>Viruses</taxon>
        <taxon>Duplodnaviria</taxon>
        <taxon>Heunggongvirae</taxon>
        <taxon>Uroviricota</taxon>
        <taxon>Caudoviricetes</taxon>
        <taxon>Vequintavirinae</taxon>
        <taxon>Vequintavirus</taxon>
        <taxon>Vequintavirus murica</taxon>
    </lineage>
</organism>
<dbReference type="EMBL" id="MH752840">
    <property type="protein sequence ID" value="AXU22527.1"/>
    <property type="molecule type" value="Genomic_DNA"/>
</dbReference>
<evidence type="ECO:0000313" key="1">
    <source>
        <dbReference type="EMBL" id="AXU22527.1"/>
    </source>
</evidence>
<proteinExistence type="predicted"/>
<dbReference type="Proteomes" id="UP000264676">
    <property type="component" value="Segment"/>
</dbReference>
<evidence type="ECO:0000313" key="2">
    <source>
        <dbReference type="Proteomes" id="UP000264676"/>
    </source>
</evidence>
<protein>
    <submittedName>
        <fullName evidence="1">Uncharacterized protein</fullName>
    </submittedName>
</protein>
<accession>A0A385F1P8</accession>
<gene>
    <name evidence="1" type="ORF">Pr121lw_8</name>
</gene>
<name>A0A385F1P8_9CAUD</name>
<reference evidence="1 2" key="1">
    <citation type="submission" date="2018-08" db="EMBL/GenBank/DDBJ databases">
        <title>Complete Genome Sequence of Escherichia Phage vB_EcoM-Pr121LW Isolated from Soil Sample in an Organic Farm.</title>
        <authorList>
            <person name="Liao Y.-T."/>
            <person name="Liu F."/>
            <person name="Wu V."/>
        </authorList>
    </citation>
    <scope>NUCLEOTIDE SEQUENCE [LARGE SCALE GENOMIC DNA]</scope>
</reference>